<dbReference type="HOGENOM" id="CLU_188562_1_1_1"/>
<dbReference type="VEuPathDB" id="FungiDB:PNEG_03612"/>
<dbReference type="GeneID" id="19897299"/>
<dbReference type="OrthoDB" id="3821113at2759"/>
<dbReference type="Proteomes" id="UP000011958">
    <property type="component" value="Unassembled WGS sequence"/>
</dbReference>
<dbReference type="RefSeq" id="XP_007874628.1">
    <property type="nucleotide sequence ID" value="XM_007876437.1"/>
</dbReference>
<dbReference type="GO" id="GO:0005739">
    <property type="term" value="C:mitochondrion"/>
    <property type="evidence" value="ECO:0007669"/>
    <property type="project" value="InterPro"/>
</dbReference>
<protein>
    <recommendedName>
        <fullName evidence="3">IMS import disulfide relay-system CHCH-CHCH-like Cx9C domain-containing protein</fullName>
    </recommendedName>
</protein>
<accession>M7P5N3</accession>
<evidence type="ECO:0000313" key="2">
    <source>
        <dbReference type="Proteomes" id="UP000011958"/>
    </source>
</evidence>
<sequence>MEKNSQAIQKFISASKSCSILGTIYGKCIIKNTNNIQKDTCISEFQKFKNCLEKIIKRKW</sequence>
<dbReference type="EMBL" id="AFWA02000011">
    <property type="protein sequence ID" value="EMR09185.1"/>
    <property type="molecule type" value="Genomic_DNA"/>
</dbReference>
<dbReference type="PANTHER" id="PTHR34561">
    <property type="entry name" value="NADH DEHYDROGENASE [UBIQUINONE] 1 ALPHA SUBCOMPLEX ASSEMBLY FACTOR 8"/>
    <property type="match status" value="1"/>
</dbReference>
<evidence type="ECO:0000313" key="1">
    <source>
        <dbReference type="EMBL" id="EMR09185.1"/>
    </source>
</evidence>
<comment type="caution">
    <text evidence="1">The sequence shown here is derived from an EMBL/GenBank/DDBJ whole genome shotgun (WGS) entry which is preliminary data.</text>
</comment>
<dbReference type="InterPro" id="IPR034595">
    <property type="entry name" value="NDUFAF8"/>
</dbReference>
<dbReference type="AlphaFoldDB" id="M7P5N3"/>
<evidence type="ECO:0008006" key="3">
    <source>
        <dbReference type="Google" id="ProtNLM"/>
    </source>
</evidence>
<reference evidence="2" key="1">
    <citation type="journal article" date="2016" name="Nat. Commun.">
        <title>Genome analysis of three Pneumocystis species reveals adaptation mechanisms to life exclusively in mammalian hosts.</title>
        <authorList>
            <person name="Ma L."/>
            <person name="Chen Z."/>
            <person name="Huang D.W."/>
            <person name="Kutty G."/>
            <person name="Ishihara M."/>
            <person name="Wang H."/>
            <person name="Abouelleil A."/>
            <person name="Bishop L."/>
            <person name="Davey E."/>
            <person name="Deng R."/>
            <person name="Deng X."/>
            <person name="Fan L."/>
            <person name="Fantoni G."/>
            <person name="Fitzgerald M."/>
            <person name="Gogineni E."/>
            <person name="Goldberg J.M."/>
            <person name="Handley G."/>
            <person name="Hu X."/>
            <person name="Huber C."/>
            <person name="Jiao X."/>
            <person name="Jones K."/>
            <person name="Levin J.Z."/>
            <person name="Liu Y."/>
            <person name="Macdonald P."/>
            <person name="Melnikov A."/>
            <person name="Raley C."/>
            <person name="Sassi M."/>
            <person name="Sherman B.T."/>
            <person name="Song X."/>
            <person name="Sykes S."/>
            <person name="Tran B."/>
            <person name="Walsh L."/>
            <person name="Xia Y."/>
            <person name="Yang J."/>
            <person name="Young S."/>
            <person name="Zeng Q."/>
            <person name="Zheng X."/>
            <person name="Stephens R."/>
            <person name="Nusbaum C."/>
            <person name="Birren B.W."/>
            <person name="Azadi P."/>
            <person name="Lempicki R.A."/>
            <person name="Cuomo C.A."/>
            <person name="Kovacs J.A."/>
        </authorList>
    </citation>
    <scope>NUCLEOTIDE SEQUENCE [LARGE SCALE GENOMIC DNA]</scope>
    <source>
        <strain evidence="2">B123</strain>
    </source>
</reference>
<keyword evidence="2" id="KW-1185">Reference proteome</keyword>
<dbReference type="GO" id="GO:0032981">
    <property type="term" value="P:mitochondrial respiratory chain complex I assembly"/>
    <property type="evidence" value="ECO:0007669"/>
    <property type="project" value="InterPro"/>
</dbReference>
<dbReference type="PANTHER" id="PTHR34561:SF1">
    <property type="entry name" value="NADH DEHYDROGENASE [UBIQUINONE] 1 ALPHA SUBCOMPLEX ASSEMBLY FACTOR 8"/>
    <property type="match status" value="1"/>
</dbReference>
<organism evidence="1 2">
    <name type="scientific">Pneumocystis murina (strain B123)</name>
    <name type="common">Mouse pneumocystis pneumonia agent</name>
    <name type="synonym">Pneumocystis carinii f. sp. muris</name>
    <dbReference type="NCBI Taxonomy" id="1069680"/>
    <lineage>
        <taxon>Eukaryota</taxon>
        <taxon>Fungi</taxon>
        <taxon>Dikarya</taxon>
        <taxon>Ascomycota</taxon>
        <taxon>Taphrinomycotina</taxon>
        <taxon>Pneumocystomycetes</taxon>
        <taxon>Pneumocystaceae</taxon>
        <taxon>Pneumocystis</taxon>
    </lineage>
</organism>
<proteinExistence type="predicted"/>
<gene>
    <name evidence="1" type="ORF">PNEG_03612</name>
</gene>
<dbReference type="OMA" id="ECILLHY"/>
<name>M7P5N3_PNEMU</name>